<dbReference type="PANTHER" id="PTHR47481">
    <property type="match status" value="1"/>
</dbReference>
<organism evidence="2">
    <name type="scientific">Populus alba</name>
    <name type="common">White poplar</name>
    <dbReference type="NCBI Taxonomy" id="43335"/>
    <lineage>
        <taxon>Eukaryota</taxon>
        <taxon>Viridiplantae</taxon>
        <taxon>Streptophyta</taxon>
        <taxon>Embryophyta</taxon>
        <taxon>Tracheophyta</taxon>
        <taxon>Spermatophyta</taxon>
        <taxon>Magnoliopsida</taxon>
        <taxon>eudicotyledons</taxon>
        <taxon>Gunneridae</taxon>
        <taxon>Pentapetalae</taxon>
        <taxon>rosids</taxon>
        <taxon>fabids</taxon>
        <taxon>Malpighiales</taxon>
        <taxon>Salicaceae</taxon>
        <taxon>Saliceae</taxon>
        <taxon>Populus</taxon>
    </lineage>
</organism>
<gene>
    <name evidence="2" type="ORF">D5086_0000311510</name>
</gene>
<evidence type="ECO:0000256" key="1">
    <source>
        <dbReference type="SAM" id="MobiDB-lite"/>
    </source>
</evidence>
<reference evidence="2" key="1">
    <citation type="submission" date="2018-10" db="EMBL/GenBank/DDBJ databases">
        <title>Population genomic analysis revealed the cold adaptation of white poplar.</title>
        <authorList>
            <person name="Liu Y.-J."/>
        </authorList>
    </citation>
    <scope>NUCLEOTIDE SEQUENCE [LARGE SCALE GENOMIC DNA]</scope>
    <source>
        <strain evidence="2">PAL-ZL1</strain>
    </source>
</reference>
<name>A0A4U5MBD6_POPAL</name>
<dbReference type="EMBL" id="RCHU01001203">
    <property type="protein sequence ID" value="TKR66461.1"/>
    <property type="molecule type" value="Genomic_DNA"/>
</dbReference>
<dbReference type="Pfam" id="PF14223">
    <property type="entry name" value="Retrotran_gag_2"/>
    <property type="match status" value="1"/>
</dbReference>
<dbReference type="AlphaFoldDB" id="A0A4U5MBD6"/>
<comment type="caution">
    <text evidence="2">The sequence shown here is derived from an EMBL/GenBank/DDBJ whole genome shotgun (WGS) entry which is preliminary data.</text>
</comment>
<accession>A0A4U5MBD6</accession>
<dbReference type="STRING" id="43335.A0A4U5MBD6"/>
<protein>
    <recommendedName>
        <fullName evidence="3">CCHC-type domain-containing protein</fullName>
    </recommendedName>
</protein>
<sequence length="416" mass="45732">MSNSIPLNTDNHLITINTAAQAPLKLNSSNYASWKIQFETLFVGYDLLGYINGSKPCPSINLTVDGTTAPNPAYSFWVRQDQLILNALIGSLSPPLISFVARTTSSREAWNVLAVTYAKPSRGRIKHVKNQLKNLTKGTMTITDFVYFVKARSDELAILGAPMDIEDLTEKILDGLDDEYKELVRAVQARDSAISFDELHEKLLSFEASLQTQSRSSSIGPVTANSMARNSNNSNWRPSRSNWRPSFSPLGNNFRSSTTTNFRPAMSITPNNYGRHSRLPARPYLGHCQICNIQGHTAKRCPSFQLQQLVLSTPSQQSHAADPSSMGSSLCSLPSSSCTVEALPSTIISSSPLSQVLPSSSPLNPIIPASHLLPQAPPIPPQTTSHHPMVTRSRNNIKKTCSETHSSHHKIRHLQH</sequence>
<feature type="compositionally biased region" description="Polar residues" evidence="1">
    <location>
        <begin position="249"/>
        <end position="274"/>
    </location>
</feature>
<evidence type="ECO:0000313" key="2">
    <source>
        <dbReference type="EMBL" id="TKR66461.1"/>
    </source>
</evidence>
<proteinExistence type="predicted"/>
<evidence type="ECO:0008006" key="3">
    <source>
        <dbReference type="Google" id="ProtNLM"/>
    </source>
</evidence>
<feature type="compositionally biased region" description="Low complexity" evidence="1">
    <location>
        <begin position="224"/>
        <end position="246"/>
    </location>
</feature>
<feature type="region of interest" description="Disordered" evidence="1">
    <location>
        <begin position="215"/>
        <end position="274"/>
    </location>
</feature>
<dbReference type="PANTHER" id="PTHR47481:SF9">
    <property type="entry name" value="RETROTRANSPOSON GAG DOMAIN-CONTAINING PROTEIN"/>
    <property type="match status" value="1"/>
</dbReference>